<evidence type="ECO:0000256" key="4">
    <source>
        <dbReference type="ARBA" id="ARBA00022741"/>
    </source>
</evidence>
<evidence type="ECO:0000256" key="7">
    <source>
        <dbReference type="PIRSR" id="PIRSR000724-2"/>
    </source>
</evidence>
<dbReference type="Pfam" id="PF00162">
    <property type="entry name" value="PGK"/>
    <property type="match status" value="1"/>
</dbReference>
<sequence length="381" mass="42269">MKLRYYNNMVLPLFKSHLAVGKRVIVRVDFNVPLTEDGMISDDFRIMRTLPLLRDVVKRAGHVVLLSHLTEKKEHRSFDVLIKELKRVTGFDIVLAYTVTEALAFEKANPKHVVLLENLRSFPGEMDNSEAFADDLATLADIYINEDFSQSHRPYASIVTLPHRIPSYAGPLFNEEVTKLKEVFEPARPFMVIMGGVKFKTKVNVLDQFIEKADLIFIGGALANTFLAAAGHSTGASPIETDAIPDIQKKYLNKNNIVFPCDVEVDSHEIVSLDGVDDDDFIYDIGPDTLSYLKEQVNAMGMVLWNGPLGFVEKGFSKGTEDLLTVLLACKAHVIIGGGDTIAILRGHDWENKFYHVSTGGGAMLEFLATGTLPGITALEK</sequence>
<dbReference type="GO" id="GO:0006094">
    <property type="term" value="P:gluconeogenesis"/>
    <property type="evidence" value="ECO:0007669"/>
    <property type="project" value="TreeGrafter"/>
</dbReference>
<evidence type="ECO:0000313" key="10">
    <source>
        <dbReference type="Proteomes" id="UP000229098"/>
    </source>
</evidence>
<dbReference type="AlphaFoldDB" id="A0A2M8KXY1"/>
<evidence type="ECO:0000256" key="2">
    <source>
        <dbReference type="ARBA" id="ARBA00013061"/>
    </source>
</evidence>
<accession>A0A2M8KXY1</accession>
<keyword evidence="6 7" id="KW-0067">ATP-binding</keyword>
<evidence type="ECO:0000256" key="8">
    <source>
        <dbReference type="RuleBase" id="RU000532"/>
    </source>
</evidence>
<dbReference type="InterPro" id="IPR036043">
    <property type="entry name" value="Phosphoglycerate_kinase_sf"/>
</dbReference>
<dbReference type="InterPro" id="IPR015911">
    <property type="entry name" value="Phosphoglycerate_kinase_CS"/>
</dbReference>
<evidence type="ECO:0000256" key="1">
    <source>
        <dbReference type="ARBA" id="ARBA00000642"/>
    </source>
</evidence>
<dbReference type="SUPFAM" id="SSF53748">
    <property type="entry name" value="Phosphoglycerate kinase"/>
    <property type="match status" value="1"/>
</dbReference>
<comment type="catalytic activity">
    <reaction evidence="1 8">
        <text>(2R)-3-phosphoglycerate + ATP = (2R)-3-phospho-glyceroyl phosphate + ADP</text>
        <dbReference type="Rhea" id="RHEA:14801"/>
        <dbReference type="ChEBI" id="CHEBI:30616"/>
        <dbReference type="ChEBI" id="CHEBI:57604"/>
        <dbReference type="ChEBI" id="CHEBI:58272"/>
        <dbReference type="ChEBI" id="CHEBI:456216"/>
        <dbReference type="EC" id="2.7.2.3"/>
    </reaction>
</comment>
<keyword evidence="4" id="KW-0547">Nucleotide-binding</keyword>
<gene>
    <name evidence="9" type="primary">pgk</name>
    <name evidence="9" type="ORF">COU90_00775</name>
</gene>
<dbReference type="GO" id="GO:0005524">
    <property type="term" value="F:ATP binding"/>
    <property type="evidence" value="ECO:0007669"/>
    <property type="project" value="UniProtKB-KW"/>
</dbReference>
<evidence type="ECO:0000256" key="3">
    <source>
        <dbReference type="ARBA" id="ARBA00022679"/>
    </source>
</evidence>
<protein>
    <recommendedName>
        <fullName evidence="2 8">Phosphoglycerate kinase</fullName>
        <ecNumber evidence="2 8">2.7.2.3</ecNumber>
    </recommendedName>
</protein>
<feature type="binding site" evidence="7">
    <location>
        <position position="202"/>
    </location>
    <ligand>
        <name>ATP</name>
        <dbReference type="ChEBI" id="CHEBI:30616"/>
    </ligand>
</feature>
<reference evidence="10" key="1">
    <citation type="submission" date="2017-09" db="EMBL/GenBank/DDBJ databases">
        <title>Depth-based differentiation of microbial function through sediment-hosted aquifers and enrichment of novel symbionts in the deep terrestrial subsurface.</title>
        <authorList>
            <person name="Probst A.J."/>
            <person name="Ladd B."/>
            <person name="Jarett J.K."/>
            <person name="Geller-Mcgrath D.E."/>
            <person name="Sieber C.M.K."/>
            <person name="Emerson J.B."/>
            <person name="Anantharaman K."/>
            <person name="Thomas B.C."/>
            <person name="Malmstrom R."/>
            <person name="Stieglmeier M."/>
            <person name="Klingl A."/>
            <person name="Woyke T."/>
            <person name="Ryan C.M."/>
            <person name="Banfield J.F."/>
        </authorList>
    </citation>
    <scope>NUCLEOTIDE SEQUENCE [LARGE SCALE GENOMIC DNA]</scope>
</reference>
<dbReference type="EC" id="2.7.2.3" evidence="2 8"/>
<name>A0A2M8KXY1_9BACT</name>
<dbReference type="InterPro" id="IPR015824">
    <property type="entry name" value="Phosphoglycerate_kinase_N"/>
</dbReference>
<dbReference type="Proteomes" id="UP000229098">
    <property type="component" value="Unassembled WGS sequence"/>
</dbReference>
<keyword evidence="5 8" id="KW-0418">Kinase</keyword>
<dbReference type="PANTHER" id="PTHR11406:SF23">
    <property type="entry name" value="PHOSPHOGLYCERATE KINASE 1, CHLOROPLASTIC-RELATED"/>
    <property type="match status" value="1"/>
</dbReference>
<evidence type="ECO:0000256" key="6">
    <source>
        <dbReference type="ARBA" id="ARBA00022840"/>
    </source>
</evidence>
<dbReference type="GO" id="GO:0043531">
    <property type="term" value="F:ADP binding"/>
    <property type="evidence" value="ECO:0007669"/>
    <property type="project" value="TreeGrafter"/>
</dbReference>
<dbReference type="PROSITE" id="PS00111">
    <property type="entry name" value="PGLYCERATE_KINASE"/>
    <property type="match status" value="1"/>
</dbReference>
<dbReference type="EMBL" id="PFEF01000003">
    <property type="protein sequence ID" value="PJE64786.1"/>
    <property type="molecule type" value="Genomic_DNA"/>
</dbReference>
<evidence type="ECO:0000313" key="9">
    <source>
        <dbReference type="EMBL" id="PJE64786.1"/>
    </source>
</evidence>
<organism evidence="9 10">
    <name type="scientific">Candidatus Ryanbacteria bacterium CG10_big_fil_rev_8_21_14_0_10_43_42</name>
    <dbReference type="NCBI Taxonomy" id="1974864"/>
    <lineage>
        <taxon>Bacteria</taxon>
        <taxon>Candidatus Ryaniibacteriota</taxon>
    </lineage>
</organism>
<dbReference type="GO" id="GO:0005829">
    <property type="term" value="C:cytosol"/>
    <property type="evidence" value="ECO:0007669"/>
    <property type="project" value="TreeGrafter"/>
</dbReference>
<dbReference type="GO" id="GO:0006096">
    <property type="term" value="P:glycolytic process"/>
    <property type="evidence" value="ECO:0007669"/>
    <property type="project" value="InterPro"/>
</dbReference>
<dbReference type="PIRSF" id="PIRSF000724">
    <property type="entry name" value="Pgk"/>
    <property type="match status" value="1"/>
</dbReference>
<comment type="similarity">
    <text evidence="8">Belongs to the phosphoglycerate kinase family.</text>
</comment>
<feature type="binding site" evidence="7">
    <location>
        <begin position="338"/>
        <end position="341"/>
    </location>
    <ligand>
        <name>ATP</name>
        <dbReference type="ChEBI" id="CHEBI:30616"/>
    </ligand>
</feature>
<dbReference type="GO" id="GO:0004618">
    <property type="term" value="F:phosphoglycerate kinase activity"/>
    <property type="evidence" value="ECO:0007669"/>
    <property type="project" value="UniProtKB-EC"/>
</dbReference>
<feature type="binding site" evidence="7">
    <location>
        <position position="313"/>
    </location>
    <ligand>
        <name>ATP</name>
        <dbReference type="ChEBI" id="CHEBI:30616"/>
    </ligand>
</feature>
<keyword evidence="3 8" id="KW-0808">Transferase</keyword>
<dbReference type="Gene3D" id="3.40.50.1260">
    <property type="entry name" value="Phosphoglycerate kinase, N-terminal domain"/>
    <property type="match status" value="2"/>
</dbReference>
<dbReference type="InterPro" id="IPR001576">
    <property type="entry name" value="Phosphoglycerate_kinase"/>
</dbReference>
<evidence type="ECO:0000256" key="5">
    <source>
        <dbReference type="ARBA" id="ARBA00022777"/>
    </source>
</evidence>
<comment type="caution">
    <text evidence="9">The sequence shown here is derived from an EMBL/GenBank/DDBJ whole genome shotgun (WGS) entry which is preliminary data.</text>
</comment>
<proteinExistence type="inferred from homology"/>
<dbReference type="PRINTS" id="PR00477">
    <property type="entry name" value="PHGLYCKINASE"/>
</dbReference>
<dbReference type="PANTHER" id="PTHR11406">
    <property type="entry name" value="PHOSPHOGLYCERATE KINASE"/>
    <property type="match status" value="1"/>
</dbReference>